<dbReference type="RefSeq" id="WP_208608538.1">
    <property type="nucleotide sequence ID" value="NZ_FNUJ01000018.1"/>
</dbReference>
<evidence type="ECO:0000313" key="1">
    <source>
        <dbReference type="EMBL" id="SEF38162.1"/>
    </source>
</evidence>
<evidence type="ECO:0008006" key="3">
    <source>
        <dbReference type="Google" id="ProtNLM"/>
    </source>
</evidence>
<organism evidence="1 2">
    <name type="scientific">Amycolatopsis pretoriensis</name>
    <dbReference type="NCBI Taxonomy" id="218821"/>
    <lineage>
        <taxon>Bacteria</taxon>
        <taxon>Bacillati</taxon>
        <taxon>Actinomycetota</taxon>
        <taxon>Actinomycetes</taxon>
        <taxon>Pseudonocardiales</taxon>
        <taxon>Pseudonocardiaceae</taxon>
        <taxon>Amycolatopsis</taxon>
    </lineage>
</organism>
<proteinExistence type="predicted"/>
<keyword evidence="2" id="KW-1185">Reference proteome</keyword>
<reference evidence="2" key="1">
    <citation type="submission" date="2016-10" db="EMBL/GenBank/DDBJ databases">
        <authorList>
            <person name="Varghese N."/>
            <person name="Submissions S."/>
        </authorList>
    </citation>
    <scope>NUCLEOTIDE SEQUENCE [LARGE SCALE GENOMIC DNA]</scope>
    <source>
        <strain evidence="2">DSM 44654</strain>
    </source>
</reference>
<name>A0A1H5RIH3_9PSEU</name>
<dbReference type="EMBL" id="FNUJ01000018">
    <property type="protein sequence ID" value="SEF38162.1"/>
    <property type="molecule type" value="Genomic_DNA"/>
</dbReference>
<dbReference type="AlphaFoldDB" id="A0A1H5RIH3"/>
<gene>
    <name evidence="1" type="ORF">SAMN05421837_118113</name>
</gene>
<accession>A0A1H5RIH3</accession>
<dbReference type="STRING" id="218821.SAMN05421837_118113"/>
<evidence type="ECO:0000313" key="2">
    <source>
        <dbReference type="Proteomes" id="UP000198878"/>
    </source>
</evidence>
<sequence length="71" mass="7952">MGSAGLYLAAGVPLLHPEEQVVAAMLDGWRNQLLARNLARSTFESRLRAVRQFGKHCGTYPWLWSPQLADE</sequence>
<protein>
    <recommendedName>
        <fullName evidence="3">Phage integrase, N-terminal SAM-like domain</fullName>
    </recommendedName>
</protein>
<dbReference type="Proteomes" id="UP000198878">
    <property type="component" value="Unassembled WGS sequence"/>
</dbReference>